<keyword evidence="5" id="KW-0472">Membrane</keyword>
<reference evidence="8 9" key="2">
    <citation type="submission" date="2017-04" db="EMBL/GenBank/DDBJ databases">
        <title>CpG methylation of centromeres and impact of large insertions on vertebrate speciation.</title>
        <authorList>
            <person name="Ichikawa K."/>
            <person name="Yoshimura J."/>
            <person name="Morishita S."/>
        </authorList>
    </citation>
    <scope>NUCLEOTIDE SEQUENCE</scope>
    <source>
        <strain evidence="8 9">HNI</strain>
    </source>
</reference>
<keyword evidence="3" id="KW-0325">Glycoprotein</keyword>
<feature type="transmembrane region" description="Helical" evidence="5">
    <location>
        <begin position="503"/>
        <end position="525"/>
    </location>
</feature>
<dbReference type="InterPro" id="IPR036179">
    <property type="entry name" value="Ig-like_dom_sf"/>
</dbReference>
<dbReference type="AlphaFoldDB" id="A0A3P9KRY6"/>
<feature type="domain" description="Ig-like" evidence="7">
    <location>
        <begin position="410"/>
        <end position="484"/>
    </location>
</feature>
<evidence type="ECO:0000313" key="8">
    <source>
        <dbReference type="Ensembl" id="ENSORLP00020011173.1"/>
    </source>
</evidence>
<reference key="1">
    <citation type="journal article" date="2007" name="Nature">
        <title>The medaka draft genome and insights into vertebrate genome evolution.</title>
        <authorList>
            <person name="Kasahara M."/>
            <person name="Naruse K."/>
            <person name="Sasaki S."/>
            <person name="Nakatani Y."/>
            <person name="Qu W."/>
            <person name="Ahsan B."/>
            <person name="Yamada T."/>
            <person name="Nagayasu Y."/>
            <person name="Doi K."/>
            <person name="Kasai Y."/>
            <person name="Jindo T."/>
            <person name="Kobayashi D."/>
            <person name="Shimada A."/>
            <person name="Toyoda A."/>
            <person name="Kuroki Y."/>
            <person name="Fujiyama A."/>
            <person name="Sasaki T."/>
            <person name="Shimizu A."/>
            <person name="Asakawa S."/>
            <person name="Shimizu N."/>
            <person name="Hashimoto S."/>
            <person name="Yang J."/>
            <person name="Lee Y."/>
            <person name="Matsushima K."/>
            <person name="Sugano S."/>
            <person name="Sakaizumi M."/>
            <person name="Narita T."/>
            <person name="Ohishi K."/>
            <person name="Haga S."/>
            <person name="Ohta F."/>
            <person name="Nomoto H."/>
            <person name="Nogata K."/>
            <person name="Morishita T."/>
            <person name="Endo T."/>
            <person name="Shin-I T."/>
            <person name="Takeda H."/>
            <person name="Morishita S."/>
            <person name="Kohara Y."/>
        </authorList>
    </citation>
    <scope>NUCLEOTIDE SEQUENCE [LARGE SCALE GENOMIC DNA]</scope>
    <source>
        <strain>Hd-rR</strain>
    </source>
</reference>
<dbReference type="CDD" id="cd00096">
    <property type="entry name" value="Ig"/>
    <property type="match status" value="2"/>
</dbReference>
<reference evidence="8" key="4">
    <citation type="submission" date="2025-09" db="UniProtKB">
        <authorList>
            <consortium name="Ensembl"/>
        </authorList>
    </citation>
    <scope>IDENTIFICATION</scope>
    <source>
        <strain evidence="8">HNI</strain>
    </source>
</reference>
<dbReference type="PROSITE" id="PS50835">
    <property type="entry name" value="IG_LIKE"/>
    <property type="match status" value="4"/>
</dbReference>
<name>A0A3P9KRY6_ORYLA</name>
<reference evidence="8" key="3">
    <citation type="submission" date="2025-08" db="UniProtKB">
        <authorList>
            <consortium name="Ensembl"/>
        </authorList>
    </citation>
    <scope>IDENTIFICATION</scope>
    <source>
        <strain evidence="8">HNI</strain>
    </source>
</reference>
<keyword evidence="5" id="KW-1133">Transmembrane helix</keyword>
<feature type="domain" description="Ig-like" evidence="7">
    <location>
        <begin position="127"/>
        <end position="219"/>
    </location>
</feature>
<dbReference type="InterPro" id="IPR003599">
    <property type="entry name" value="Ig_sub"/>
</dbReference>
<dbReference type="InterPro" id="IPR003598">
    <property type="entry name" value="Ig_sub2"/>
</dbReference>
<keyword evidence="5" id="KW-0812">Transmembrane</keyword>
<dbReference type="InterPro" id="IPR007110">
    <property type="entry name" value="Ig-like_dom"/>
</dbReference>
<evidence type="ECO:0000256" key="5">
    <source>
        <dbReference type="SAM" id="Phobius"/>
    </source>
</evidence>
<dbReference type="Gene3D" id="2.60.40.10">
    <property type="entry name" value="Immunoglobulins"/>
    <property type="match status" value="5"/>
</dbReference>
<feature type="domain" description="Ig-like" evidence="7">
    <location>
        <begin position="224"/>
        <end position="310"/>
    </location>
</feature>
<dbReference type="SMART" id="SM00408">
    <property type="entry name" value="IGc2"/>
    <property type="match status" value="3"/>
</dbReference>
<organism evidence="8 9">
    <name type="scientific">Oryzias latipes</name>
    <name type="common">Japanese rice fish</name>
    <name type="synonym">Japanese killifish</name>
    <dbReference type="NCBI Taxonomy" id="8090"/>
    <lineage>
        <taxon>Eukaryota</taxon>
        <taxon>Metazoa</taxon>
        <taxon>Chordata</taxon>
        <taxon>Craniata</taxon>
        <taxon>Vertebrata</taxon>
        <taxon>Euteleostomi</taxon>
        <taxon>Actinopterygii</taxon>
        <taxon>Neopterygii</taxon>
        <taxon>Teleostei</taxon>
        <taxon>Neoteleostei</taxon>
        <taxon>Acanthomorphata</taxon>
        <taxon>Ovalentaria</taxon>
        <taxon>Atherinomorphae</taxon>
        <taxon>Beloniformes</taxon>
        <taxon>Adrianichthyidae</taxon>
        <taxon>Oryziinae</taxon>
        <taxon>Oryzias</taxon>
    </lineage>
</organism>
<feature type="domain" description="Ig-like" evidence="7">
    <location>
        <begin position="316"/>
        <end position="407"/>
    </location>
</feature>
<evidence type="ECO:0000256" key="4">
    <source>
        <dbReference type="ARBA" id="ARBA00023319"/>
    </source>
</evidence>
<dbReference type="InterPro" id="IPR052598">
    <property type="entry name" value="IgSF_CEA-related"/>
</dbReference>
<protein>
    <recommendedName>
        <fullName evidence="7">Ig-like domain-containing protein</fullName>
    </recommendedName>
</protein>
<dbReference type="Pfam" id="PF13895">
    <property type="entry name" value="Ig_2"/>
    <property type="match status" value="3"/>
</dbReference>
<feature type="signal peptide" evidence="6">
    <location>
        <begin position="1"/>
        <end position="21"/>
    </location>
</feature>
<keyword evidence="4" id="KW-0393">Immunoglobulin domain</keyword>
<evidence type="ECO:0000313" key="9">
    <source>
        <dbReference type="Proteomes" id="UP000265180"/>
    </source>
</evidence>
<dbReference type="PANTHER" id="PTHR44337:SF17">
    <property type="entry name" value="CARCINOEMBRYONIC ANTIGEN-RELATED CELL ADHESION MOLECULE 5 ISOFORM X1"/>
    <property type="match status" value="1"/>
</dbReference>
<keyword evidence="2" id="KW-1015">Disulfide bond</keyword>
<dbReference type="SMART" id="SM00409">
    <property type="entry name" value="IG"/>
    <property type="match status" value="5"/>
</dbReference>
<evidence type="ECO:0000256" key="2">
    <source>
        <dbReference type="ARBA" id="ARBA00023157"/>
    </source>
</evidence>
<keyword evidence="1 6" id="KW-0732">Signal</keyword>
<evidence type="ECO:0000256" key="1">
    <source>
        <dbReference type="ARBA" id="ARBA00022729"/>
    </source>
</evidence>
<accession>A0A3P9KRY6</accession>
<dbReference type="PANTHER" id="PTHR44337">
    <property type="entry name" value="CARCINOEMBRYONIC ANTIGEN-RELATED CELL ADHESION MOLECULE 8"/>
    <property type="match status" value="1"/>
</dbReference>
<dbReference type="InterPro" id="IPR013098">
    <property type="entry name" value="Ig_I-set"/>
</dbReference>
<feature type="chain" id="PRO_5018232398" description="Ig-like domain-containing protein" evidence="6">
    <location>
        <begin position="22"/>
        <end position="548"/>
    </location>
</feature>
<dbReference type="Ensembl" id="ENSORLT00020017997.1">
    <property type="protein sequence ID" value="ENSORLP00020011173.1"/>
    <property type="gene ID" value="ENSORLG00020012101.1"/>
</dbReference>
<sequence length="548" mass="58606">MDLHVFNCLLFLFSYVGICQGQSVLPPGPVDAILGKNVTLKVLKKTEATDDIVWNYSDGTNLNIVARLKAGRVLVADLYKGRASLNATNGFLTLTGLTAKDSGDYSISILGDVEDAAGEIKLRVLQPVSGVIITANVTEAMEGSTVSLNCSAQGSFLEFVWTNGSSPIVVDGVRITQTTGEFFNRLIIKDVYRSDSSNPIFCTARNGLQSEKSRPVTLTVFYGPDVVIINPAKPPEFIKSKEDFNLTCSAASKPDAVLSWYYNNQQIKNSGPVLTLKTIEEQGLGKTAGDYKCNAVNSKTTNARNSSAVRFSVIEPLSGAQMTGPNPPLFAGNSSANLSCQVSAGKVTETVWLRNNEPLSASPRVVFSSDMSSVAINPVQKDDNGNFVCKLKNPVSEEKAEYKMVVNYGPEEAAIKGVKEVDLEGTVLLNCSASSVPPSDFTWKLNGTAVSEKSNVLTINKPKFEDSGTYTCEARNPITGKVVTFTHVLSVKAEIIDGLSDGAIAGIVIACLLAVGIAIGLFFYCRAKVPKEYGLGKPAASEPVESPY</sequence>
<proteinExistence type="predicted"/>
<dbReference type="InterPro" id="IPR013783">
    <property type="entry name" value="Ig-like_fold"/>
</dbReference>
<evidence type="ECO:0000256" key="6">
    <source>
        <dbReference type="SAM" id="SignalP"/>
    </source>
</evidence>
<dbReference type="Proteomes" id="UP000265180">
    <property type="component" value="Chromosome 11"/>
</dbReference>
<evidence type="ECO:0000256" key="3">
    <source>
        <dbReference type="ARBA" id="ARBA00023180"/>
    </source>
</evidence>
<dbReference type="SUPFAM" id="SSF48726">
    <property type="entry name" value="Immunoglobulin"/>
    <property type="match status" value="4"/>
</dbReference>
<dbReference type="Pfam" id="PF07679">
    <property type="entry name" value="I-set"/>
    <property type="match status" value="1"/>
</dbReference>
<evidence type="ECO:0000259" key="7">
    <source>
        <dbReference type="PROSITE" id="PS50835"/>
    </source>
</evidence>